<evidence type="ECO:0000313" key="6">
    <source>
        <dbReference type="Proteomes" id="UP000198510"/>
    </source>
</evidence>
<organism evidence="5 6">
    <name type="scientific">Catalinimonas alkaloidigena</name>
    <dbReference type="NCBI Taxonomy" id="1075417"/>
    <lineage>
        <taxon>Bacteria</taxon>
        <taxon>Pseudomonadati</taxon>
        <taxon>Bacteroidota</taxon>
        <taxon>Cytophagia</taxon>
        <taxon>Cytophagales</taxon>
        <taxon>Catalimonadaceae</taxon>
        <taxon>Catalinimonas</taxon>
    </lineage>
</organism>
<feature type="domain" description="Polyphosphate kinase-2-related" evidence="4">
    <location>
        <begin position="15"/>
        <end position="233"/>
    </location>
</feature>
<keyword evidence="6" id="KW-1185">Reference proteome</keyword>
<dbReference type="InterPro" id="IPR016898">
    <property type="entry name" value="Polyphosphate_phosphotransfera"/>
</dbReference>
<dbReference type="PIRSF" id="PIRSF028756">
    <property type="entry name" value="PPK2_prd"/>
    <property type="match status" value="1"/>
</dbReference>
<dbReference type="Pfam" id="PF03976">
    <property type="entry name" value="PPK2"/>
    <property type="match status" value="1"/>
</dbReference>
<reference evidence="5 6" key="1">
    <citation type="submission" date="2016-10" db="EMBL/GenBank/DDBJ databases">
        <authorList>
            <person name="de Groot N.N."/>
        </authorList>
    </citation>
    <scope>NUCLEOTIDE SEQUENCE [LARGE SCALE GENOMIC DNA]</scope>
    <source>
        <strain evidence="5 6">DSM 25186</strain>
    </source>
</reference>
<name>A0A1G9N8P6_9BACT</name>
<keyword evidence="3" id="KW-0418">Kinase</keyword>
<evidence type="ECO:0000256" key="3">
    <source>
        <dbReference type="ARBA" id="ARBA00022777"/>
    </source>
</evidence>
<dbReference type="GO" id="GO:0006797">
    <property type="term" value="P:polyphosphate metabolic process"/>
    <property type="evidence" value="ECO:0007669"/>
    <property type="project" value="InterPro"/>
</dbReference>
<comment type="similarity">
    <text evidence="1">Belongs to the polyphosphate kinase 2 (PPK2) family. Class I subfamily.</text>
</comment>
<dbReference type="SUPFAM" id="SSF52540">
    <property type="entry name" value="P-loop containing nucleoside triphosphate hydrolases"/>
    <property type="match status" value="1"/>
</dbReference>
<dbReference type="PANTHER" id="PTHR34383:SF3">
    <property type="entry name" value="POLYPHOSPHATE:AMP PHOSPHOTRANSFERASE"/>
    <property type="match status" value="1"/>
</dbReference>
<sequence>MKLADYSPAPPDEADKSKIKEETEHLLQTIQERQKMLYAQGKYSLLVILQGLDAAGKDGAINDVFSGLNLLGIGVTAFKAPSELEKSYDFLWRVHREVPARGMIRVFNRSHYEDVLVPKVEQWVDEETVTRRYAHINHFEQLLADHGTVLLKFYLHKSQEEQLKDLTERVTNPQKYWKHNDGDWQIIPKRDLYLDAYEQIFAHCSEVAPWHIVPANKNWYKSYCIAKQVAATLEALPLAWPSLG</sequence>
<dbReference type="STRING" id="1075417.SAMN05421823_108217"/>
<protein>
    <submittedName>
        <fullName evidence="5">Polyphosphate:nucleotide phosphotransferase, PPK2 family</fullName>
    </submittedName>
</protein>
<proteinExistence type="inferred from homology"/>
<dbReference type="InterPro" id="IPR022488">
    <property type="entry name" value="PPK2-related"/>
</dbReference>
<dbReference type="NCBIfam" id="TIGR03709">
    <property type="entry name" value="PPK2_rel_1"/>
    <property type="match status" value="1"/>
</dbReference>
<gene>
    <name evidence="5" type="ORF">SAMN05421823_108217</name>
</gene>
<dbReference type="Proteomes" id="UP000198510">
    <property type="component" value="Unassembled WGS sequence"/>
</dbReference>
<evidence type="ECO:0000256" key="2">
    <source>
        <dbReference type="ARBA" id="ARBA00022679"/>
    </source>
</evidence>
<dbReference type="AlphaFoldDB" id="A0A1G9N8P6"/>
<dbReference type="PANTHER" id="PTHR34383">
    <property type="entry name" value="POLYPHOSPHATE:AMP PHOSPHOTRANSFERASE-RELATED"/>
    <property type="match status" value="1"/>
</dbReference>
<accession>A0A1G9N8P6</accession>
<dbReference type="RefSeq" id="WP_089685200.1">
    <property type="nucleotide sequence ID" value="NZ_FNFO01000008.1"/>
</dbReference>
<dbReference type="InterPro" id="IPR027417">
    <property type="entry name" value="P-loop_NTPase"/>
</dbReference>
<dbReference type="EMBL" id="FNFO01000008">
    <property type="protein sequence ID" value="SDL82912.1"/>
    <property type="molecule type" value="Genomic_DNA"/>
</dbReference>
<keyword evidence="2 5" id="KW-0808">Transferase</keyword>
<evidence type="ECO:0000256" key="1">
    <source>
        <dbReference type="ARBA" id="ARBA00009924"/>
    </source>
</evidence>
<evidence type="ECO:0000259" key="4">
    <source>
        <dbReference type="Pfam" id="PF03976"/>
    </source>
</evidence>
<dbReference type="OrthoDB" id="9775224at2"/>
<evidence type="ECO:0000313" key="5">
    <source>
        <dbReference type="EMBL" id="SDL82912.1"/>
    </source>
</evidence>
<dbReference type="InterPro" id="IPR022300">
    <property type="entry name" value="PPK2-rel_1"/>
</dbReference>
<dbReference type="GO" id="GO:0008976">
    <property type="term" value="F:polyphosphate kinase activity"/>
    <property type="evidence" value="ECO:0007669"/>
    <property type="project" value="InterPro"/>
</dbReference>
<dbReference type="Gene3D" id="3.40.50.300">
    <property type="entry name" value="P-loop containing nucleotide triphosphate hydrolases"/>
    <property type="match status" value="1"/>
</dbReference>